<accession>A0A9W9ERI7</accession>
<dbReference type="PRINTS" id="PR00728">
    <property type="entry name" value="SIGNALPTASE"/>
</dbReference>
<evidence type="ECO:0000313" key="17">
    <source>
        <dbReference type="Proteomes" id="UP001141434"/>
    </source>
</evidence>
<evidence type="ECO:0000256" key="10">
    <source>
        <dbReference type="ARBA" id="ARBA00022968"/>
    </source>
</evidence>
<name>A0A9W9ERI7_9EURO</name>
<dbReference type="InterPro" id="IPR019756">
    <property type="entry name" value="Pept_S26A_signal_pept_1_Ser-AS"/>
</dbReference>
<evidence type="ECO:0000256" key="3">
    <source>
        <dbReference type="ARBA" id="ARBA00011035"/>
    </source>
</evidence>
<comment type="caution">
    <text evidence="16">The sequence shown here is derived from an EMBL/GenBank/DDBJ whole genome shotgun (WGS) entry which is preliminary data.</text>
</comment>
<evidence type="ECO:0000256" key="5">
    <source>
        <dbReference type="ARBA" id="ARBA00019685"/>
    </source>
</evidence>
<comment type="subcellular location">
    <subcellularLocation>
        <location evidence="2">Endoplasmic reticulum membrane</location>
        <topology evidence="2">Single-pass type II membrane protein</topology>
    </subcellularLocation>
</comment>
<comment type="similarity">
    <text evidence="3 15">Belongs to the peptidase S26B family.</text>
</comment>
<evidence type="ECO:0000256" key="13">
    <source>
        <dbReference type="ARBA" id="ARBA00045533"/>
    </source>
</evidence>
<evidence type="ECO:0000256" key="14">
    <source>
        <dbReference type="ARBA" id="ARBA00047037"/>
    </source>
</evidence>
<keyword evidence="11" id="KW-1133">Transmembrane helix</keyword>
<dbReference type="GO" id="GO:0004252">
    <property type="term" value="F:serine-type endopeptidase activity"/>
    <property type="evidence" value="ECO:0007669"/>
    <property type="project" value="InterPro"/>
</dbReference>
<evidence type="ECO:0000256" key="12">
    <source>
        <dbReference type="ARBA" id="ARBA00023136"/>
    </source>
</evidence>
<dbReference type="EMBL" id="JAPMSZ010000010">
    <property type="protein sequence ID" value="KAJ5086693.1"/>
    <property type="molecule type" value="Genomic_DNA"/>
</dbReference>
<keyword evidence="6 15" id="KW-0645">Protease</keyword>
<sequence>MKNNKIRQLLSEILSVVWAVSFAFMAWKAVCIATGATYPILVVTSESMAPAFHRGDLILLWNRVEKIHTGDIPVVWFSGNLLPMVHRAIKVTYEEQSDGLARQLILTKGDNNPLDDVMMSPPG</sequence>
<keyword evidence="7" id="KW-0812">Transmembrane</keyword>
<organism evidence="16 17">
    <name type="scientific">Penicillium alfredii</name>
    <dbReference type="NCBI Taxonomy" id="1506179"/>
    <lineage>
        <taxon>Eukaryota</taxon>
        <taxon>Fungi</taxon>
        <taxon>Dikarya</taxon>
        <taxon>Ascomycota</taxon>
        <taxon>Pezizomycotina</taxon>
        <taxon>Eurotiomycetes</taxon>
        <taxon>Eurotiomycetidae</taxon>
        <taxon>Eurotiales</taxon>
        <taxon>Aspergillaceae</taxon>
        <taxon>Penicillium</taxon>
    </lineage>
</organism>
<comment type="subunit">
    <text evidence="14">Component of the signal peptidase complex (SPC) composed of a catalytic subunit SEC11 and three accessory subunits SPC1, SPC2 and SPC3. The complex induces a local thinning of the ER membrane which is used to measure the length of the signal peptide (SP) h-region of protein substrates. This ensures the selectivity of the complex towards h-regions shorter than 18-20 amino acids. SPC associates with the translocon complex.</text>
</comment>
<evidence type="ECO:0000256" key="9">
    <source>
        <dbReference type="ARBA" id="ARBA00022824"/>
    </source>
</evidence>
<reference evidence="16" key="2">
    <citation type="journal article" date="2023" name="IMA Fungus">
        <title>Comparative genomic study of the Penicillium genus elucidates a diverse pangenome and 15 lateral gene transfer events.</title>
        <authorList>
            <person name="Petersen C."/>
            <person name="Sorensen T."/>
            <person name="Nielsen M.R."/>
            <person name="Sondergaard T.E."/>
            <person name="Sorensen J.L."/>
            <person name="Fitzpatrick D.A."/>
            <person name="Frisvad J.C."/>
            <person name="Nielsen K.L."/>
        </authorList>
    </citation>
    <scope>NUCLEOTIDE SEQUENCE</scope>
    <source>
        <strain evidence="16">IBT 34128</strain>
    </source>
</reference>
<keyword evidence="10" id="KW-0735">Signal-anchor</keyword>
<proteinExistence type="inferred from homology"/>
<dbReference type="NCBIfam" id="TIGR02228">
    <property type="entry name" value="sigpep_I_arch"/>
    <property type="match status" value="1"/>
</dbReference>
<reference evidence="16" key="1">
    <citation type="submission" date="2022-11" db="EMBL/GenBank/DDBJ databases">
        <authorList>
            <person name="Petersen C."/>
        </authorList>
    </citation>
    <scope>NUCLEOTIDE SEQUENCE</scope>
    <source>
        <strain evidence="16">IBT 34128</strain>
    </source>
</reference>
<comment type="function">
    <text evidence="13">Catalytic component of the signal peptidase complex (SPC) which catalyzes the cleavage of N-terminal signal sequences from nascent proteins as they are translocated into the lumen of the endoplasmic reticulum. Specifically cleaves N-terminal signal peptides that contain a hydrophobic alpha-helix (h-region) shorter than 18-20 amino acids.</text>
</comment>
<dbReference type="PANTHER" id="PTHR10806">
    <property type="entry name" value="SIGNAL PEPTIDASE COMPLEX CATALYTIC SUBUNIT SEC11"/>
    <property type="match status" value="1"/>
</dbReference>
<evidence type="ECO:0000256" key="2">
    <source>
        <dbReference type="ARBA" id="ARBA00004648"/>
    </source>
</evidence>
<evidence type="ECO:0000256" key="6">
    <source>
        <dbReference type="ARBA" id="ARBA00022670"/>
    </source>
</evidence>
<dbReference type="OrthoDB" id="10257561at2759"/>
<dbReference type="RefSeq" id="XP_056508818.1">
    <property type="nucleotide sequence ID" value="XM_056658525.1"/>
</dbReference>
<dbReference type="GO" id="GO:0006465">
    <property type="term" value="P:signal peptide processing"/>
    <property type="evidence" value="ECO:0007669"/>
    <property type="project" value="UniProtKB-UniRule"/>
</dbReference>
<dbReference type="AlphaFoldDB" id="A0A9W9ERI7"/>
<dbReference type="GO" id="GO:0005787">
    <property type="term" value="C:signal peptidase complex"/>
    <property type="evidence" value="ECO:0007669"/>
    <property type="project" value="TreeGrafter"/>
</dbReference>
<dbReference type="PANTHER" id="PTHR10806:SF6">
    <property type="entry name" value="SIGNAL PEPTIDASE COMPLEX CATALYTIC SUBUNIT SEC11"/>
    <property type="match status" value="1"/>
</dbReference>
<dbReference type="InterPro" id="IPR036286">
    <property type="entry name" value="LexA/Signal_pep-like_sf"/>
</dbReference>
<gene>
    <name evidence="16" type="ORF">NUU61_008000</name>
</gene>
<evidence type="ECO:0000256" key="15">
    <source>
        <dbReference type="RuleBase" id="RU362047"/>
    </source>
</evidence>
<dbReference type="EC" id="3.4.21.89" evidence="4 15"/>
<dbReference type="InterPro" id="IPR001733">
    <property type="entry name" value="Peptidase_S26B"/>
</dbReference>
<keyword evidence="9 15" id="KW-0256">Endoplasmic reticulum</keyword>
<dbReference type="CDD" id="cd06462">
    <property type="entry name" value="Peptidase_S24_S26"/>
    <property type="match status" value="1"/>
</dbReference>
<evidence type="ECO:0000256" key="8">
    <source>
        <dbReference type="ARBA" id="ARBA00022801"/>
    </source>
</evidence>
<keyword evidence="17" id="KW-1185">Reference proteome</keyword>
<protein>
    <recommendedName>
        <fullName evidence="5 15">Signal peptidase complex catalytic subunit SEC11</fullName>
        <ecNumber evidence="4 15">3.4.21.89</ecNumber>
    </recommendedName>
</protein>
<evidence type="ECO:0000256" key="4">
    <source>
        <dbReference type="ARBA" id="ARBA00013208"/>
    </source>
</evidence>
<evidence type="ECO:0000256" key="7">
    <source>
        <dbReference type="ARBA" id="ARBA00022692"/>
    </source>
</evidence>
<keyword evidence="8 15" id="KW-0378">Hydrolase</keyword>
<comment type="catalytic activity">
    <reaction evidence="1 15">
        <text>Cleavage of hydrophobic, N-terminal signal or leader sequences from secreted and periplasmic proteins.</text>
        <dbReference type="EC" id="3.4.21.89"/>
    </reaction>
</comment>
<dbReference type="GO" id="GO:0009003">
    <property type="term" value="F:signal peptidase activity"/>
    <property type="evidence" value="ECO:0007669"/>
    <property type="project" value="UniProtKB-EC"/>
</dbReference>
<dbReference type="SUPFAM" id="SSF51306">
    <property type="entry name" value="LexA/Signal peptidase"/>
    <property type="match status" value="1"/>
</dbReference>
<dbReference type="Proteomes" id="UP001141434">
    <property type="component" value="Unassembled WGS sequence"/>
</dbReference>
<keyword evidence="12" id="KW-0472">Membrane</keyword>
<evidence type="ECO:0000256" key="1">
    <source>
        <dbReference type="ARBA" id="ARBA00000677"/>
    </source>
</evidence>
<evidence type="ECO:0000313" key="16">
    <source>
        <dbReference type="EMBL" id="KAJ5086693.1"/>
    </source>
</evidence>
<dbReference type="GeneID" id="81397694"/>
<dbReference type="PROSITE" id="PS00501">
    <property type="entry name" value="SPASE_I_1"/>
    <property type="match status" value="1"/>
</dbReference>
<evidence type="ECO:0000256" key="11">
    <source>
        <dbReference type="ARBA" id="ARBA00022989"/>
    </source>
</evidence>